<dbReference type="PANTHER" id="PTHR24221">
    <property type="entry name" value="ATP-BINDING CASSETTE SUB-FAMILY B"/>
    <property type="match status" value="1"/>
</dbReference>
<evidence type="ECO:0000256" key="5">
    <source>
        <dbReference type="ARBA" id="ARBA00022741"/>
    </source>
</evidence>
<dbReference type="InterPro" id="IPR036640">
    <property type="entry name" value="ABC1_TM_sf"/>
</dbReference>
<dbReference type="AlphaFoldDB" id="A0A448N009"/>
<evidence type="ECO:0000256" key="7">
    <source>
        <dbReference type="ARBA" id="ARBA00022989"/>
    </source>
</evidence>
<evidence type="ECO:0000256" key="4">
    <source>
        <dbReference type="ARBA" id="ARBA00022692"/>
    </source>
</evidence>
<dbReference type="InterPro" id="IPR017871">
    <property type="entry name" value="ABC_transporter-like_CS"/>
</dbReference>
<dbReference type="Proteomes" id="UP000273044">
    <property type="component" value="Chromosome"/>
</dbReference>
<accession>A0A448N009</accession>
<evidence type="ECO:0000259" key="12">
    <source>
        <dbReference type="PROSITE" id="PS50929"/>
    </source>
</evidence>
<keyword evidence="7 10" id="KW-1133">Transmembrane helix</keyword>
<feature type="transmembrane region" description="Helical" evidence="10">
    <location>
        <begin position="21"/>
        <end position="46"/>
    </location>
</feature>
<dbReference type="PROSITE" id="PS50929">
    <property type="entry name" value="ABC_TM1F"/>
    <property type="match status" value="1"/>
</dbReference>
<gene>
    <name evidence="13" type="ORF">NCTC12967_02037</name>
</gene>
<organism evidence="13 14">
    <name type="scientific">Arachnia propionica</name>
    <dbReference type="NCBI Taxonomy" id="1750"/>
    <lineage>
        <taxon>Bacteria</taxon>
        <taxon>Bacillati</taxon>
        <taxon>Actinomycetota</taxon>
        <taxon>Actinomycetes</taxon>
        <taxon>Propionibacteriales</taxon>
        <taxon>Propionibacteriaceae</taxon>
        <taxon>Arachnia</taxon>
    </lineage>
</organism>
<sequence length="577" mass="61851">MRTAVREVLHLFGMLRACGGLFAASTVVTMLSQLTLVSVSITSVWLTTTLMADPDAGLSLLTGVLFGGVAFHALSLLLEVWWSHEVAYRILHIFRVRIYAAIRRIAPLGLQGRRTGDVASAAMGDAETLEWFYAHTASTAICAVISPALMIGVLCWLVGPIGLVMALACVLLVACPLLLMGVQTRQGIRLRKSLSDLRVTVLDFVHGQRELRSLGMVERQESAILSGTESIQRIKIGQSLRQSVEKACGGILTAIATLVLIVVLTGGVIEGRIAPDILPVAIVLAGMSTAPVISLTGMLARVGEIGACAGRIRGILEVEDPIPAAPEPGLRSRPGERGALNLESVSFAYGDEKVLEDITLAVEPGRSISLVGPSGAGKTTIANLVMRFLDPGEGEVRFNGENLRAVAPDEHRERLALVPQDCHIFAGTVGSNLSLARPEASDAQLWEALERAGLAEMVRRLGGLEARIGDRGANLSGGERQRLGIARAFLRDPELLILDEPLANLDPFLEAEISANMARLRSDRTTVVIAHRLTSIRMAERIIVLNDGRIEASGNHDELLGNPFYRNLLGTQIGDET</sequence>
<dbReference type="GO" id="GO:0005886">
    <property type="term" value="C:plasma membrane"/>
    <property type="evidence" value="ECO:0007669"/>
    <property type="project" value="UniProtKB-SubCell"/>
</dbReference>
<evidence type="ECO:0000256" key="1">
    <source>
        <dbReference type="ARBA" id="ARBA00004651"/>
    </source>
</evidence>
<keyword evidence="2" id="KW-0813">Transport</keyword>
<evidence type="ECO:0000256" key="9">
    <source>
        <dbReference type="ARBA" id="ARBA00061644"/>
    </source>
</evidence>
<dbReference type="InterPro" id="IPR003593">
    <property type="entry name" value="AAA+_ATPase"/>
</dbReference>
<proteinExistence type="inferred from homology"/>
<feature type="transmembrane region" description="Helical" evidence="10">
    <location>
        <begin position="58"/>
        <end position="82"/>
    </location>
</feature>
<dbReference type="PROSITE" id="PS50893">
    <property type="entry name" value="ABC_TRANSPORTER_2"/>
    <property type="match status" value="1"/>
</dbReference>
<dbReference type="InterPro" id="IPR011527">
    <property type="entry name" value="ABC1_TM_dom"/>
</dbReference>
<evidence type="ECO:0000313" key="14">
    <source>
        <dbReference type="Proteomes" id="UP000273044"/>
    </source>
</evidence>
<dbReference type="InterPro" id="IPR027417">
    <property type="entry name" value="P-loop_NTPase"/>
</dbReference>
<dbReference type="PROSITE" id="PS00211">
    <property type="entry name" value="ABC_TRANSPORTER_1"/>
    <property type="match status" value="1"/>
</dbReference>
<keyword evidence="4 10" id="KW-0812">Transmembrane</keyword>
<dbReference type="Gene3D" id="3.40.50.300">
    <property type="entry name" value="P-loop containing nucleotide triphosphate hydrolases"/>
    <property type="match status" value="1"/>
</dbReference>
<feature type="transmembrane region" description="Helical" evidence="10">
    <location>
        <begin position="160"/>
        <end position="182"/>
    </location>
</feature>
<keyword evidence="3" id="KW-1003">Cell membrane</keyword>
<dbReference type="GO" id="GO:0016887">
    <property type="term" value="F:ATP hydrolysis activity"/>
    <property type="evidence" value="ECO:0007669"/>
    <property type="project" value="InterPro"/>
</dbReference>
<dbReference type="GO" id="GO:0140359">
    <property type="term" value="F:ABC-type transporter activity"/>
    <property type="evidence" value="ECO:0007669"/>
    <property type="project" value="InterPro"/>
</dbReference>
<keyword evidence="5" id="KW-0547">Nucleotide-binding</keyword>
<dbReference type="SUPFAM" id="SSF52540">
    <property type="entry name" value="P-loop containing nucleoside triphosphate hydrolases"/>
    <property type="match status" value="1"/>
</dbReference>
<reference evidence="13 14" key="1">
    <citation type="submission" date="2018-12" db="EMBL/GenBank/DDBJ databases">
        <authorList>
            <consortium name="Pathogen Informatics"/>
        </authorList>
    </citation>
    <scope>NUCLEOTIDE SEQUENCE [LARGE SCALE GENOMIC DNA]</scope>
    <source>
        <strain evidence="13 14">NCTC12967</strain>
    </source>
</reference>
<keyword evidence="8 10" id="KW-0472">Membrane</keyword>
<evidence type="ECO:0000256" key="10">
    <source>
        <dbReference type="SAM" id="Phobius"/>
    </source>
</evidence>
<dbReference type="Pfam" id="PF00664">
    <property type="entry name" value="ABC_membrane"/>
    <property type="match status" value="1"/>
</dbReference>
<evidence type="ECO:0000256" key="6">
    <source>
        <dbReference type="ARBA" id="ARBA00022840"/>
    </source>
</evidence>
<dbReference type="GO" id="GO:0005524">
    <property type="term" value="F:ATP binding"/>
    <property type="evidence" value="ECO:0007669"/>
    <property type="project" value="UniProtKB-KW"/>
</dbReference>
<evidence type="ECO:0000256" key="2">
    <source>
        <dbReference type="ARBA" id="ARBA00022448"/>
    </source>
</evidence>
<keyword evidence="6 13" id="KW-0067">ATP-binding</keyword>
<dbReference type="EMBL" id="LR134406">
    <property type="protein sequence ID" value="VEH70731.1"/>
    <property type="molecule type" value="Genomic_DNA"/>
</dbReference>
<keyword evidence="14" id="KW-1185">Reference proteome</keyword>
<evidence type="ECO:0000259" key="11">
    <source>
        <dbReference type="PROSITE" id="PS50893"/>
    </source>
</evidence>
<evidence type="ECO:0000256" key="3">
    <source>
        <dbReference type="ARBA" id="ARBA00022475"/>
    </source>
</evidence>
<dbReference type="Pfam" id="PF00005">
    <property type="entry name" value="ABC_tran"/>
    <property type="match status" value="1"/>
</dbReference>
<dbReference type="RefSeq" id="WP_061788300.1">
    <property type="nucleotide sequence ID" value="NZ_LR134406.1"/>
</dbReference>
<dbReference type="PANTHER" id="PTHR24221:SF654">
    <property type="entry name" value="ATP-BINDING CASSETTE SUB-FAMILY B MEMBER 6"/>
    <property type="match status" value="1"/>
</dbReference>
<protein>
    <submittedName>
        <fullName evidence="13">Probable ABC transporter ATP-binding protein HI_0664</fullName>
    </submittedName>
</protein>
<comment type="subcellular location">
    <subcellularLocation>
        <location evidence="1">Cell membrane</location>
        <topology evidence="1">Multi-pass membrane protein</topology>
    </subcellularLocation>
</comment>
<feature type="domain" description="ABC transporter" evidence="11">
    <location>
        <begin position="340"/>
        <end position="572"/>
    </location>
</feature>
<name>A0A448N009_9ACTN</name>
<dbReference type="SUPFAM" id="SSF90123">
    <property type="entry name" value="ABC transporter transmembrane region"/>
    <property type="match status" value="1"/>
</dbReference>
<feature type="domain" description="ABC transmembrane type-1" evidence="12">
    <location>
        <begin position="23"/>
        <end position="304"/>
    </location>
</feature>
<dbReference type="GeneID" id="64407489"/>
<feature type="transmembrane region" description="Helical" evidence="10">
    <location>
        <begin position="247"/>
        <end position="269"/>
    </location>
</feature>
<dbReference type="FunFam" id="3.40.50.300:FF:000299">
    <property type="entry name" value="ABC transporter ATP-binding protein/permease"/>
    <property type="match status" value="1"/>
</dbReference>
<dbReference type="Gene3D" id="1.20.1560.10">
    <property type="entry name" value="ABC transporter type 1, transmembrane domain"/>
    <property type="match status" value="1"/>
</dbReference>
<dbReference type="InterPro" id="IPR039421">
    <property type="entry name" value="Type_1_exporter"/>
</dbReference>
<comment type="similarity">
    <text evidence="9">Belongs to the ABC transporter superfamily. Lipid exporter (TC 3.A.1.106) family.</text>
</comment>
<evidence type="ECO:0000313" key="13">
    <source>
        <dbReference type="EMBL" id="VEH70731.1"/>
    </source>
</evidence>
<dbReference type="SMART" id="SM00382">
    <property type="entry name" value="AAA"/>
    <property type="match status" value="1"/>
</dbReference>
<evidence type="ECO:0000256" key="8">
    <source>
        <dbReference type="ARBA" id="ARBA00023136"/>
    </source>
</evidence>
<feature type="transmembrane region" description="Helical" evidence="10">
    <location>
        <begin position="132"/>
        <end position="154"/>
    </location>
</feature>
<dbReference type="InterPro" id="IPR003439">
    <property type="entry name" value="ABC_transporter-like_ATP-bd"/>
</dbReference>